<sequence>MEAVYVDEEEVWKCPKHPSKRRKSGICHVCLRERLVILCPDCANVRPCGCCATTSSSSSSSSSFRFPAGDGVRVSKLLESEPSFRRSRSVAAPFLRSTSKFFGGAFRHTDFDFVSDRSEPQSVGRTKTPSFWSSVFRSSRRSKTSEVNNGEDETTAEKKVESEIQEEEEDADAAMRRTMMRKSRSVAVPMMSSKSGGVGGERPPAKGRGRYFPSPIKAFRHSKISKIFSERSPVYRG</sequence>
<dbReference type="EMBL" id="RDQH01000342">
    <property type="protein sequence ID" value="RXH70983.1"/>
    <property type="molecule type" value="Genomic_DNA"/>
</dbReference>
<keyword evidence="3" id="KW-1185">Reference proteome</keyword>
<proteinExistence type="predicted"/>
<organism evidence="2 3">
    <name type="scientific">Malus domestica</name>
    <name type="common">Apple</name>
    <name type="synonym">Pyrus malus</name>
    <dbReference type="NCBI Taxonomy" id="3750"/>
    <lineage>
        <taxon>Eukaryota</taxon>
        <taxon>Viridiplantae</taxon>
        <taxon>Streptophyta</taxon>
        <taxon>Embryophyta</taxon>
        <taxon>Tracheophyta</taxon>
        <taxon>Spermatophyta</taxon>
        <taxon>Magnoliopsida</taxon>
        <taxon>eudicotyledons</taxon>
        <taxon>Gunneridae</taxon>
        <taxon>Pentapetalae</taxon>
        <taxon>rosids</taxon>
        <taxon>fabids</taxon>
        <taxon>Rosales</taxon>
        <taxon>Rosaceae</taxon>
        <taxon>Amygdaloideae</taxon>
        <taxon>Maleae</taxon>
        <taxon>Malus</taxon>
    </lineage>
</organism>
<evidence type="ECO:0000256" key="1">
    <source>
        <dbReference type="SAM" id="MobiDB-lite"/>
    </source>
</evidence>
<dbReference type="KEGG" id="mdm:103420707"/>
<dbReference type="AlphaFoldDB" id="A0A498HQ37"/>
<name>A0A498HQ37_MALDO</name>
<evidence type="ECO:0000313" key="2">
    <source>
        <dbReference type="EMBL" id="RXH70983.1"/>
    </source>
</evidence>
<comment type="caution">
    <text evidence="2">The sequence shown here is derived from an EMBL/GenBank/DDBJ whole genome shotgun (WGS) entry which is preliminary data.</text>
</comment>
<gene>
    <name evidence="2" type="ORF">DVH24_015605</name>
</gene>
<dbReference type="OrthoDB" id="691764at2759"/>
<accession>A0A498HQ37</accession>
<protein>
    <submittedName>
        <fullName evidence="2">Uncharacterized protein</fullName>
    </submittedName>
</protein>
<dbReference type="PANTHER" id="PTHR34197">
    <property type="entry name" value="OS04G0591300 PROTEIN"/>
    <property type="match status" value="1"/>
</dbReference>
<dbReference type="Gramene" id="mRNA:MD16G0231200">
    <property type="protein sequence ID" value="CDS:MD16G0231200.1"/>
    <property type="gene ID" value="MD16G0231200"/>
</dbReference>
<evidence type="ECO:0000313" key="3">
    <source>
        <dbReference type="Proteomes" id="UP000290289"/>
    </source>
</evidence>
<reference evidence="2 3" key="1">
    <citation type="submission" date="2018-10" db="EMBL/GenBank/DDBJ databases">
        <title>A high-quality apple genome assembly.</title>
        <authorList>
            <person name="Hu J."/>
        </authorList>
    </citation>
    <scope>NUCLEOTIDE SEQUENCE [LARGE SCALE GENOMIC DNA]</scope>
    <source>
        <strain evidence="3">cv. HFTH1</strain>
        <tissue evidence="2">Young leaf</tissue>
    </source>
</reference>
<feature type="region of interest" description="Disordered" evidence="1">
    <location>
        <begin position="142"/>
        <end position="214"/>
    </location>
</feature>
<dbReference type="PANTHER" id="PTHR34197:SF2">
    <property type="entry name" value="OS04G0591300 PROTEIN"/>
    <property type="match status" value="1"/>
</dbReference>
<dbReference type="Proteomes" id="UP000290289">
    <property type="component" value="Chromosome 16"/>
</dbReference>
<feature type="compositionally biased region" description="Acidic residues" evidence="1">
    <location>
        <begin position="163"/>
        <end position="172"/>
    </location>
</feature>